<dbReference type="GeneID" id="78774234"/>
<evidence type="ECO:0000313" key="2">
    <source>
        <dbReference type="Proteomes" id="UP000483820"/>
    </source>
</evidence>
<evidence type="ECO:0000313" key="1">
    <source>
        <dbReference type="EMBL" id="KAF1766839.1"/>
    </source>
</evidence>
<dbReference type="AlphaFoldDB" id="A0A6A5HHJ8"/>
<accession>A0A6A5HHJ8</accession>
<proteinExistence type="predicted"/>
<organism evidence="1 2">
    <name type="scientific">Caenorhabditis remanei</name>
    <name type="common">Caenorhabditis vulgaris</name>
    <dbReference type="NCBI Taxonomy" id="31234"/>
    <lineage>
        <taxon>Eukaryota</taxon>
        <taxon>Metazoa</taxon>
        <taxon>Ecdysozoa</taxon>
        <taxon>Nematoda</taxon>
        <taxon>Chromadorea</taxon>
        <taxon>Rhabditida</taxon>
        <taxon>Rhabditina</taxon>
        <taxon>Rhabditomorpha</taxon>
        <taxon>Rhabditoidea</taxon>
        <taxon>Rhabditidae</taxon>
        <taxon>Peloderinae</taxon>
        <taxon>Caenorhabditis</taxon>
    </lineage>
</organism>
<gene>
    <name evidence="1" type="ORF">GCK72_006797</name>
</gene>
<name>A0A6A5HHJ8_CAERE</name>
<dbReference type="CTD" id="78774234"/>
<dbReference type="RefSeq" id="XP_053589993.1">
    <property type="nucleotide sequence ID" value="XM_053725799.1"/>
</dbReference>
<reference evidence="1 2" key="1">
    <citation type="submission" date="2019-12" db="EMBL/GenBank/DDBJ databases">
        <title>Chromosome-level assembly of the Caenorhabditis remanei genome.</title>
        <authorList>
            <person name="Teterina A.A."/>
            <person name="Willis J.H."/>
            <person name="Phillips P.C."/>
        </authorList>
    </citation>
    <scope>NUCLEOTIDE SEQUENCE [LARGE SCALE GENOMIC DNA]</scope>
    <source>
        <strain evidence="1 2">PX506</strain>
        <tissue evidence="1">Whole organism</tissue>
    </source>
</reference>
<protein>
    <submittedName>
        <fullName evidence="1">Uncharacterized protein</fullName>
    </submittedName>
</protein>
<comment type="caution">
    <text evidence="1">The sequence shown here is derived from an EMBL/GenBank/DDBJ whole genome shotgun (WGS) entry which is preliminary data.</text>
</comment>
<dbReference type="KEGG" id="crq:GCK72_006797"/>
<sequence>MVFAVSKMADVSLGDYVSSWTTNLNRNDAGFMVDQEVFDFCKTVLVGSIRWHERIEKRHILVPQGKEDQVGLSLNCFHMILPVDGRSRETDEGGEKKKENSW</sequence>
<dbReference type="EMBL" id="WUAV01000002">
    <property type="protein sequence ID" value="KAF1766839.1"/>
    <property type="molecule type" value="Genomic_DNA"/>
</dbReference>
<dbReference type="Proteomes" id="UP000483820">
    <property type="component" value="Chromosome II"/>
</dbReference>